<evidence type="ECO:0000256" key="1">
    <source>
        <dbReference type="SAM" id="MobiDB-lite"/>
    </source>
</evidence>
<protein>
    <submittedName>
        <fullName evidence="2">Uncharacterized protein</fullName>
    </submittedName>
</protein>
<feature type="compositionally biased region" description="Pro residues" evidence="1">
    <location>
        <begin position="1"/>
        <end position="10"/>
    </location>
</feature>
<dbReference type="EMBL" id="CP086354">
    <property type="protein sequence ID" value="UNI14760.1"/>
    <property type="molecule type" value="Genomic_DNA"/>
</dbReference>
<sequence length="150" mass="16789">MVPVPVPVPEPEPDEGGRQHRQPASRCWETWPIVRQLRRIAEKGKPEERHANGHYFACRRCGNNDRACYCAYFTGMPEGGGRLRLAVQRLEELERLRFTACGSLADRKAGGGGGVEVAYVDDTRQCDRYCEKGKGENVYCSDDEATLVDA</sequence>
<dbReference type="Proteomes" id="UP000829364">
    <property type="component" value="Chromosome 1"/>
</dbReference>
<evidence type="ECO:0000313" key="2">
    <source>
        <dbReference type="EMBL" id="UNI14760.1"/>
    </source>
</evidence>
<reference evidence="2" key="1">
    <citation type="submission" date="2021-11" db="EMBL/GenBank/DDBJ databases">
        <title>Purpureocillium_takamizusanense_genome.</title>
        <authorList>
            <person name="Nguyen N.-H."/>
        </authorList>
    </citation>
    <scope>NUCLEOTIDE SEQUENCE</scope>
    <source>
        <strain evidence="2">PT3</strain>
    </source>
</reference>
<feature type="region of interest" description="Disordered" evidence="1">
    <location>
        <begin position="1"/>
        <end position="24"/>
    </location>
</feature>
<accession>A0A9Q8Q7Z6</accession>
<name>A0A9Q8Q7Z6_9HYPO</name>
<gene>
    <name evidence="2" type="ORF">JDV02_001358</name>
</gene>
<dbReference type="GeneID" id="72063321"/>
<evidence type="ECO:0000313" key="3">
    <source>
        <dbReference type="Proteomes" id="UP000829364"/>
    </source>
</evidence>
<organism evidence="2 3">
    <name type="scientific">Purpureocillium takamizusanense</name>
    <dbReference type="NCBI Taxonomy" id="2060973"/>
    <lineage>
        <taxon>Eukaryota</taxon>
        <taxon>Fungi</taxon>
        <taxon>Dikarya</taxon>
        <taxon>Ascomycota</taxon>
        <taxon>Pezizomycotina</taxon>
        <taxon>Sordariomycetes</taxon>
        <taxon>Hypocreomycetidae</taxon>
        <taxon>Hypocreales</taxon>
        <taxon>Ophiocordycipitaceae</taxon>
        <taxon>Purpureocillium</taxon>
    </lineage>
</organism>
<dbReference type="AlphaFoldDB" id="A0A9Q8Q7Z6"/>
<dbReference type="KEGG" id="ptkz:JDV02_001358"/>
<keyword evidence="3" id="KW-1185">Reference proteome</keyword>
<proteinExistence type="predicted"/>
<dbReference type="RefSeq" id="XP_047838241.1">
    <property type="nucleotide sequence ID" value="XM_047982279.1"/>
</dbReference>